<evidence type="ECO:0000259" key="2">
    <source>
        <dbReference type="Pfam" id="PF00753"/>
    </source>
</evidence>
<gene>
    <name evidence="3" type="ORF">PFCIRM138_07575</name>
</gene>
<feature type="compositionally biased region" description="Basic and acidic residues" evidence="1">
    <location>
        <begin position="213"/>
        <end position="240"/>
    </location>
</feature>
<dbReference type="InterPro" id="IPR036866">
    <property type="entry name" value="RibonucZ/Hydroxyglut_hydro"/>
</dbReference>
<dbReference type="PANTHER" id="PTHR30619">
    <property type="entry name" value="DNA INTERNALIZATION/COMPETENCE PROTEIN COMEC/REC2"/>
    <property type="match status" value="1"/>
</dbReference>
<name>A0A0B7NZG9_PROFF</name>
<dbReference type="InterPro" id="IPR052159">
    <property type="entry name" value="Competence_DNA_uptake"/>
</dbReference>
<sequence>MRLRIETINVGDGACAVTSDTDKTTDLTLIDCGRWRRGDRAAADRARDYLGERLGDVTTLVVTHFDRDHWGGLLELAATHATLRPKNAPAVEIRIPGMPDSFAKNLRAGMLALISSRDDAPVNAIELHDAWKATGVGVRQTVHYAGDEFEANGRTWKVLWPPHRVPTEMGDRITTWLDDLKKLADEMNAAGHGKLLDDLRKAYAGVESFDASVAREESPREEPMRWPMPERHYDEHRSGDDLLPEDAETAPDTDFREVPKKFKDKLRKLANRMSSLDNALSLVITTEDGGFIDFGDIEGDALEALLRSGTVATEYTVMFAPHHGTHEAPSGLPQAWVCISQNGVDHHRKNFLHRKTHSNEGRCVSTWDRGNIDLDTVRWGFRYWPWW</sequence>
<accession>A0A0B7NZG9</accession>
<dbReference type="InterPro" id="IPR001279">
    <property type="entry name" value="Metallo-B-lactamas"/>
</dbReference>
<organism evidence="3">
    <name type="scientific">Propionibacterium freudenreichii subsp. freudenreichii</name>
    <dbReference type="NCBI Taxonomy" id="66712"/>
    <lineage>
        <taxon>Bacteria</taxon>
        <taxon>Bacillati</taxon>
        <taxon>Actinomycetota</taxon>
        <taxon>Actinomycetes</taxon>
        <taxon>Propionibacteriales</taxon>
        <taxon>Propionibacteriaceae</taxon>
        <taxon>Propionibacterium</taxon>
    </lineage>
</organism>
<dbReference type="Gene3D" id="3.60.15.10">
    <property type="entry name" value="Ribonuclease Z/Hydroxyacylglutathione hydrolase-like"/>
    <property type="match status" value="1"/>
</dbReference>
<dbReference type="AlphaFoldDB" id="A0A0B7NZG9"/>
<feature type="domain" description="Metallo-beta-lactamase" evidence="2">
    <location>
        <begin position="25"/>
        <end position="131"/>
    </location>
</feature>
<feature type="region of interest" description="Disordered" evidence="1">
    <location>
        <begin position="213"/>
        <end position="250"/>
    </location>
</feature>
<dbReference type="SUPFAM" id="SSF56281">
    <property type="entry name" value="Metallo-hydrolase/oxidoreductase"/>
    <property type="match status" value="1"/>
</dbReference>
<evidence type="ECO:0000313" key="3">
    <source>
        <dbReference type="EMBL" id="CEP26442.1"/>
    </source>
</evidence>
<protein>
    <recommendedName>
        <fullName evidence="2">Metallo-beta-lactamase domain-containing protein</fullName>
    </recommendedName>
</protein>
<dbReference type="EMBL" id="LM676412">
    <property type="protein sequence ID" value="CEP26442.1"/>
    <property type="molecule type" value="Genomic_DNA"/>
</dbReference>
<proteinExistence type="predicted"/>
<evidence type="ECO:0000256" key="1">
    <source>
        <dbReference type="SAM" id="MobiDB-lite"/>
    </source>
</evidence>
<dbReference type="Pfam" id="PF00753">
    <property type="entry name" value="Lactamase_B"/>
    <property type="match status" value="1"/>
</dbReference>
<reference evidence="3" key="1">
    <citation type="submission" date="2014-08" db="EMBL/GenBank/DDBJ databases">
        <authorList>
            <person name="Falentin Helene"/>
        </authorList>
    </citation>
    <scope>NUCLEOTIDE SEQUENCE</scope>
</reference>
<dbReference type="PANTHER" id="PTHR30619:SF1">
    <property type="entry name" value="RECOMBINATION PROTEIN 2"/>
    <property type="match status" value="1"/>
</dbReference>